<reference evidence="2" key="1">
    <citation type="submission" date="2023-06" db="EMBL/GenBank/DDBJ databases">
        <title>Genome-scale phylogeny and comparative genomics of the fungal order Sordariales.</title>
        <authorList>
            <consortium name="Lawrence Berkeley National Laboratory"/>
            <person name="Hensen N."/>
            <person name="Bonometti L."/>
            <person name="Westerberg I."/>
            <person name="Brannstrom I.O."/>
            <person name="Guillou S."/>
            <person name="Cros-Aarteil S."/>
            <person name="Calhoun S."/>
            <person name="Haridas S."/>
            <person name="Kuo A."/>
            <person name="Mondo S."/>
            <person name="Pangilinan J."/>
            <person name="Riley R."/>
            <person name="Labutti K."/>
            <person name="Andreopoulos B."/>
            <person name="Lipzen A."/>
            <person name="Chen C."/>
            <person name="Yanf M."/>
            <person name="Daum C."/>
            <person name="Ng V."/>
            <person name="Clum A."/>
            <person name="Steindorff A."/>
            <person name="Ohm R."/>
            <person name="Martin F."/>
            <person name="Silar P."/>
            <person name="Natvig D."/>
            <person name="Lalanne C."/>
            <person name="Gautier V."/>
            <person name="Ament-Velasquez S.L."/>
            <person name="Kruys A."/>
            <person name="Hutchinson M.I."/>
            <person name="Powell A.J."/>
            <person name="Barry K."/>
            <person name="Miller A.N."/>
            <person name="Grigoriev I.V."/>
            <person name="Debuchy R."/>
            <person name="Gladieux P."/>
            <person name="Thoren M.H."/>
            <person name="Johannesson H."/>
        </authorList>
    </citation>
    <scope>NUCLEOTIDE SEQUENCE</scope>
    <source>
        <strain evidence="2">CBS 606.72</strain>
    </source>
</reference>
<feature type="compositionally biased region" description="Polar residues" evidence="1">
    <location>
        <begin position="230"/>
        <end position="241"/>
    </location>
</feature>
<evidence type="ECO:0008006" key="4">
    <source>
        <dbReference type="Google" id="ProtNLM"/>
    </source>
</evidence>
<dbReference type="PANTHER" id="PTHR42034">
    <property type="entry name" value="CHROMOSOME 7, WHOLE GENOME SHOTGUN SEQUENCE-RELATED"/>
    <property type="match status" value="1"/>
</dbReference>
<dbReference type="Proteomes" id="UP001175000">
    <property type="component" value="Unassembled WGS sequence"/>
</dbReference>
<proteinExistence type="predicted"/>
<keyword evidence="3" id="KW-1185">Reference proteome</keyword>
<dbReference type="PANTHER" id="PTHR42034:SF1">
    <property type="entry name" value="CONDENSATION DOMAIN-CONTAINING PROTEIN"/>
    <property type="match status" value="1"/>
</dbReference>
<dbReference type="EMBL" id="JAULSU010000007">
    <property type="protein sequence ID" value="KAK0611911.1"/>
    <property type="molecule type" value="Genomic_DNA"/>
</dbReference>
<comment type="caution">
    <text evidence="2">The sequence shown here is derived from an EMBL/GenBank/DDBJ whole genome shotgun (WGS) entry which is preliminary data.</text>
</comment>
<accession>A0AA39T1X4</accession>
<evidence type="ECO:0000313" key="3">
    <source>
        <dbReference type="Proteomes" id="UP001175000"/>
    </source>
</evidence>
<organism evidence="2 3">
    <name type="scientific">Immersiella caudata</name>
    <dbReference type="NCBI Taxonomy" id="314043"/>
    <lineage>
        <taxon>Eukaryota</taxon>
        <taxon>Fungi</taxon>
        <taxon>Dikarya</taxon>
        <taxon>Ascomycota</taxon>
        <taxon>Pezizomycotina</taxon>
        <taxon>Sordariomycetes</taxon>
        <taxon>Sordariomycetidae</taxon>
        <taxon>Sordariales</taxon>
        <taxon>Lasiosphaeriaceae</taxon>
        <taxon>Immersiella</taxon>
    </lineage>
</organism>
<dbReference type="Gene3D" id="3.30.559.30">
    <property type="entry name" value="Nonribosomal peptide synthetase, condensation domain"/>
    <property type="match status" value="1"/>
</dbReference>
<sequence>MASFSWVKISANSYEQKYGFMERFFVRFLGEEGKATPFTIIAALELVVGSTPIDAFESRLRETWRALRFHHPGIAGLSGSSGKIYTVPTTVEAVSEWEHASFKRHSPGTTGDDIYGAAQRATMMTLHFLPNATDTSHQLVLQAEHQHIDGRGVFYIFDAFLTIFTTPSLRDPSVVIFGEEWTRLPPAMDDLMCLPPAPSEEDISAARKWLSPLAQISPVAVPDPTPEQLGDSSPEQLSPQSRSIRLAVRLSQSETSAVLAACKLHNMTVTSAWLAALALALGNHTTPDKTAPPLGLTTFSTIDMRRYFPSNGTFDANKQIACYHAFMPVALELPPPNKEKGGLITLATRTTQDLHPPSSIKGSYPTVIQLLGDRISTADPMKSAGLVSPLGVIDQYLKKTYGSGEMQVNVKDVWIADTMMGGTKLWMVHTWDGRLCLSVLYDEAKFGRGRMEWVLERVKGEMVVGLERGV</sequence>
<feature type="region of interest" description="Disordered" evidence="1">
    <location>
        <begin position="220"/>
        <end position="241"/>
    </location>
</feature>
<evidence type="ECO:0000313" key="2">
    <source>
        <dbReference type="EMBL" id="KAK0611911.1"/>
    </source>
</evidence>
<dbReference type="AlphaFoldDB" id="A0AA39T1X4"/>
<dbReference type="Gene3D" id="3.30.559.10">
    <property type="entry name" value="Chloramphenicol acetyltransferase-like domain"/>
    <property type="match status" value="1"/>
</dbReference>
<gene>
    <name evidence="2" type="ORF">B0T14DRAFT_500913</name>
</gene>
<name>A0AA39T1X4_9PEZI</name>
<dbReference type="SUPFAM" id="SSF52777">
    <property type="entry name" value="CoA-dependent acyltransferases"/>
    <property type="match status" value="1"/>
</dbReference>
<protein>
    <recommendedName>
        <fullName evidence="4">Acyltransferase</fullName>
    </recommendedName>
</protein>
<evidence type="ECO:0000256" key="1">
    <source>
        <dbReference type="SAM" id="MobiDB-lite"/>
    </source>
</evidence>
<dbReference type="InterPro" id="IPR023213">
    <property type="entry name" value="CAT-like_dom_sf"/>
</dbReference>